<dbReference type="InterPro" id="IPR029044">
    <property type="entry name" value="Nucleotide-diphossugar_trans"/>
</dbReference>
<dbReference type="PANTHER" id="PTHR21485:SF3">
    <property type="entry name" value="N-ACYLNEURAMINATE CYTIDYLYLTRANSFERASE"/>
    <property type="match status" value="1"/>
</dbReference>
<name>Q160E8_ROSDO</name>
<dbReference type="InterPro" id="IPR003329">
    <property type="entry name" value="Cytidylyl_trans"/>
</dbReference>
<dbReference type="eggNOG" id="COG3980">
    <property type="taxonomic scope" value="Bacteria"/>
</dbReference>
<dbReference type="GO" id="GO:0008781">
    <property type="term" value="F:N-acylneuraminate cytidylyltransferase activity"/>
    <property type="evidence" value="ECO:0007669"/>
    <property type="project" value="TreeGrafter"/>
</dbReference>
<protein>
    <submittedName>
        <fullName evidence="1">Cytidine 5monophosphate N-acetylneuraminic acid synthetase</fullName>
    </submittedName>
</protein>
<dbReference type="SUPFAM" id="SSF53756">
    <property type="entry name" value="UDP-Glycosyltransferase/glycogen phosphorylase"/>
    <property type="match status" value="1"/>
</dbReference>
<dbReference type="Gene3D" id="3.40.50.2000">
    <property type="entry name" value="Glycogen Phosphorylase B"/>
    <property type="match status" value="1"/>
</dbReference>
<dbReference type="AlphaFoldDB" id="Q160E8"/>
<dbReference type="eggNOG" id="COG1083">
    <property type="taxonomic scope" value="Bacteria"/>
</dbReference>
<dbReference type="Gene3D" id="3.90.550.10">
    <property type="entry name" value="Spore Coat Polysaccharide Biosynthesis Protein SpsA, Chain A"/>
    <property type="match status" value="1"/>
</dbReference>
<dbReference type="Pfam" id="PF02348">
    <property type="entry name" value="CTP_transf_3"/>
    <property type="match status" value="1"/>
</dbReference>
<sequence>MIPARGGSRGLPRKNVRLLGGRPLIRHVVEACLQVVPAGQIIVVTDDDEIDAIATETSARVMREEQTTGKATLDDVAAKVLPLLRTLGSAEDDIFLTVQPTCPLIKSDRITQAVRKFRDGAGSVVTVVDDRHLGWQIDDAGAPTPDYAARVNRQMLPPQYRETGAVIGCRIRDLAAQGTRIIEPIHLIEVSKQEALDIDTFADWVVAEYFIGRRDIVIRADAGKKLGMGHVFRALALAQEFAQHRVRIVTEKAEAIAFGLLSQSPFDVVQVDGNSGFLAWLQDNPADLVILDQLDTDVPYVRAIKAHCHRVVTFEDLGEGAMEADLVVSDLYKNLNVPDARQLSGLSNAILAPNFETITGAAPFRETVENILVLFGGTDPSQLTEKTLAALRDVDYGGQCTVVIGPGFGRPLALDDYGLKGTIHQNLKFMPAVMRSADLAVSSAGRTITELVSLGVPVLCMCQNSKELTHTHASARFGVVSIGMGSLAGPGTIAAHIQTLIDTPDLRRLLRERGLHETAGRSNKAIVSRMLERLDF</sequence>
<dbReference type="SUPFAM" id="SSF53448">
    <property type="entry name" value="Nucleotide-diphospho-sugar transferases"/>
    <property type="match status" value="1"/>
</dbReference>
<reference evidence="1 2" key="1">
    <citation type="journal article" date="2007" name="J. Bacteriol.">
        <title>The complete genome sequence of Roseobacter denitrificans reveals a mixotrophic rather than photosynthetic metabolism.</title>
        <authorList>
            <person name="Swingley W.D."/>
            <person name="Sadekar S."/>
            <person name="Mastrian S.D."/>
            <person name="Matthies H.J."/>
            <person name="Hao J."/>
            <person name="Ramos H."/>
            <person name="Acharya C.R."/>
            <person name="Conrad A.L."/>
            <person name="Taylor H.L."/>
            <person name="Dejesa L.C."/>
            <person name="Shah M.K."/>
            <person name="O'huallachain M.E."/>
            <person name="Lince M.T."/>
            <person name="Blankenship R.E."/>
            <person name="Beatty J.T."/>
            <person name="Touchman J.W."/>
        </authorList>
    </citation>
    <scope>NUCLEOTIDE SEQUENCE [LARGE SCALE GENOMIC DNA]</scope>
    <source>
        <strain evidence="2">ATCC 33942 / OCh 114</strain>
    </source>
</reference>
<dbReference type="KEGG" id="rde:RD1_4207"/>
<dbReference type="CDD" id="cd02513">
    <property type="entry name" value="CMP-NeuAc_Synthase"/>
    <property type="match status" value="1"/>
</dbReference>
<gene>
    <name evidence="1" type="ordered locus">RD1_4207</name>
</gene>
<organism evidence="1 2">
    <name type="scientific">Roseobacter denitrificans (strain ATCC 33942 / OCh 114)</name>
    <name type="common">Erythrobacter sp. (strain OCh 114)</name>
    <name type="synonym">Roseobacter denitrificans</name>
    <dbReference type="NCBI Taxonomy" id="375451"/>
    <lineage>
        <taxon>Bacteria</taxon>
        <taxon>Pseudomonadati</taxon>
        <taxon>Pseudomonadota</taxon>
        <taxon>Alphaproteobacteria</taxon>
        <taxon>Rhodobacterales</taxon>
        <taxon>Roseobacteraceae</taxon>
        <taxon>Roseobacter</taxon>
    </lineage>
</organism>
<accession>Q160E8</accession>
<evidence type="ECO:0000313" key="1">
    <source>
        <dbReference type="EMBL" id="ABG33645.1"/>
    </source>
</evidence>
<dbReference type="Gene3D" id="3.40.50.11190">
    <property type="match status" value="1"/>
</dbReference>
<dbReference type="PANTHER" id="PTHR21485">
    <property type="entry name" value="HAD SUPERFAMILY MEMBERS CMAS AND KDSC"/>
    <property type="match status" value="1"/>
</dbReference>
<dbReference type="STRING" id="375451.RD1_4207"/>
<dbReference type="InterPro" id="IPR050793">
    <property type="entry name" value="CMP-NeuNAc_synthase"/>
</dbReference>
<proteinExistence type="predicted"/>
<dbReference type="HOGENOM" id="CLU_503149_0_0_5"/>
<keyword evidence="2" id="KW-1185">Reference proteome</keyword>
<evidence type="ECO:0000313" key="2">
    <source>
        <dbReference type="Proteomes" id="UP000007029"/>
    </source>
</evidence>
<dbReference type="EMBL" id="CP000362">
    <property type="protein sequence ID" value="ABG33645.1"/>
    <property type="molecule type" value="Genomic_DNA"/>
</dbReference>
<dbReference type="Proteomes" id="UP000007029">
    <property type="component" value="Chromosome"/>
</dbReference>